<dbReference type="VEuPathDB" id="TriTrypDB:LpyrH10_02_3210"/>
<feature type="region of interest" description="Disordered" evidence="1">
    <location>
        <begin position="326"/>
        <end position="356"/>
    </location>
</feature>
<evidence type="ECO:0000256" key="1">
    <source>
        <dbReference type="SAM" id="MobiDB-lite"/>
    </source>
</evidence>
<gene>
    <name evidence="2" type="ORF">ABB37_01347</name>
</gene>
<feature type="region of interest" description="Disordered" evidence="1">
    <location>
        <begin position="1030"/>
        <end position="1094"/>
    </location>
</feature>
<feature type="compositionally biased region" description="Polar residues" evidence="1">
    <location>
        <begin position="333"/>
        <end position="344"/>
    </location>
</feature>
<dbReference type="OrthoDB" id="272520at2759"/>
<evidence type="ECO:0000313" key="3">
    <source>
        <dbReference type="Proteomes" id="UP000037923"/>
    </source>
</evidence>
<dbReference type="AlphaFoldDB" id="A0A0M9G8L1"/>
<sequence length="1094" mass="116141">MLQKRRLTVQPVDAAHFCGCDNGMVVSFLNGVDHLVIDPAATEQVDTQPLPSRVAAHTYTGAQLVGAAVDTQRECVVEAAVSAAAVVACRVTPLTASKANPTAAYPVRAEGPSKVVFFFGCQRLAEVRVSAGVATTADATADAAACPMQCFRVESGAVPGAFALDIAAFMEGTQTLCACTPQLGKLQTLRFDEQHVCCMGPGRVGRAEVTVVLSNGVAVLCGMLRTPISSDDGEGALACEEQLAPSASSSSSTTSLTAAARRAFAKANEHSSLCVLHTVQLPATPSPTSDTVAAPRRVAWSGASTLWVVYADGAVVAVRCKETNLAHDAPPRHTQQNEESQQSTDSHRVGEPPTETTMSVEHVFHSRLTDKDGHRIPIQNIFTNADPRAPVLHVAFTSGNEGSDGRIARLFYGTVRLSEAAAAAGDGSNPSSLSVQWRLQWMPYDEQLYGVRYERGQFHILTQGCRGGGPLYIALLPRSCPVHTSPSGAAAECAGLAARIMASPENDLANHCRACESLLQELHAATQQLSCEGDAEALLYRLMQAQHALYALLSRQHQSLSVTDLAPSESLPYHLLQRAARLFRQLSAYVLFLRLGIVDTVTKPVQEVLRLEEAAMNSKVAQAQWIALMRDTFRSASVYQSTVAEHAMWHAPTPLCVDLLASQLGLLLSDSSCTMASVLGKMDTLTTEYALFILYYSYQVMGCAGDANAAVPSLSVQQQRRQWRESFLLLFGQSIELNGWAFTCYAVDHHLNPAERCGETADAPARYVLGLAVHHLGAPPFTKLLAPVVNGLAHVAALDVLLHMIPSCLAAYSAAEEAVPITVSMRLLCVAVRAGSHRMIEELYEVMRSSPLLQDLAAQPLAFAALAARDVSGLRGWVEVGSPVAATIERTMQASESIPQRESVLIAYYILLQRYEDALRVCTSATAADPTQAQRLQVVLSYLRSLLSVASAACGGEEACRPAPCAVDSLLPLDSSVHYPWSQTALAAPLLETDFATLSKELKRAALGVKEGGSGVKLVPYSGAGGVAGTSGAAASTVGQGQPHRHHGDSSTPPNAKPPVFRPSTLLLSVERSAGSRGASSPSPGSTVNQAGGF</sequence>
<proteinExistence type="predicted"/>
<protein>
    <submittedName>
        <fullName evidence="2">Uncharacterized protein</fullName>
    </submittedName>
</protein>
<evidence type="ECO:0000313" key="2">
    <source>
        <dbReference type="EMBL" id="KPA84893.1"/>
    </source>
</evidence>
<organism evidence="2 3">
    <name type="scientific">Leptomonas pyrrhocoris</name>
    <name type="common">Firebug parasite</name>
    <dbReference type="NCBI Taxonomy" id="157538"/>
    <lineage>
        <taxon>Eukaryota</taxon>
        <taxon>Discoba</taxon>
        <taxon>Euglenozoa</taxon>
        <taxon>Kinetoplastea</taxon>
        <taxon>Metakinetoplastina</taxon>
        <taxon>Trypanosomatida</taxon>
        <taxon>Trypanosomatidae</taxon>
        <taxon>Leishmaniinae</taxon>
        <taxon>Leptomonas</taxon>
    </lineage>
</organism>
<dbReference type="RefSeq" id="XP_015663332.1">
    <property type="nucleotide sequence ID" value="XM_015797812.1"/>
</dbReference>
<name>A0A0M9G8L1_LEPPY</name>
<reference evidence="2 3" key="1">
    <citation type="submission" date="2015-07" db="EMBL/GenBank/DDBJ databases">
        <title>High-quality genome of monoxenous trypanosomatid Leptomonas pyrrhocoris.</title>
        <authorList>
            <person name="Flegontov P."/>
            <person name="Butenko A."/>
            <person name="Firsov S."/>
            <person name="Vlcek C."/>
            <person name="Logacheva M.D."/>
            <person name="Field M."/>
            <person name="Filatov D."/>
            <person name="Flegontova O."/>
            <person name="Gerasimov E."/>
            <person name="Jackson A.P."/>
            <person name="Kelly S."/>
            <person name="Opperdoes F."/>
            <person name="O'Reilly A."/>
            <person name="Votypka J."/>
            <person name="Yurchenko V."/>
            <person name="Lukes J."/>
        </authorList>
    </citation>
    <scope>NUCLEOTIDE SEQUENCE [LARGE SCALE GENOMIC DNA]</scope>
    <source>
        <strain evidence="2">H10</strain>
    </source>
</reference>
<dbReference type="Proteomes" id="UP000037923">
    <property type="component" value="Unassembled WGS sequence"/>
</dbReference>
<feature type="compositionally biased region" description="Low complexity" evidence="1">
    <location>
        <begin position="1030"/>
        <end position="1042"/>
    </location>
</feature>
<dbReference type="EMBL" id="LGTL01000002">
    <property type="protein sequence ID" value="KPA84893.1"/>
    <property type="molecule type" value="Genomic_DNA"/>
</dbReference>
<dbReference type="GeneID" id="26901642"/>
<keyword evidence="3" id="KW-1185">Reference proteome</keyword>
<accession>A0A0M9G8L1</accession>
<comment type="caution">
    <text evidence="2">The sequence shown here is derived from an EMBL/GenBank/DDBJ whole genome shotgun (WGS) entry which is preliminary data.</text>
</comment>
<feature type="compositionally biased region" description="Low complexity" evidence="1">
    <location>
        <begin position="1072"/>
        <end position="1086"/>
    </location>
</feature>
<dbReference type="OMA" id="WAFTCYA"/>